<evidence type="ECO:0000256" key="6">
    <source>
        <dbReference type="ARBA" id="ARBA00004642"/>
    </source>
</evidence>
<feature type="domain" description="Serine/threonine specific protein phosphatases" evidence="27">
    <location>
        <begin position="188"/>
        <end position="464"/>
    </location>
</feature>
<proteinExistence type="inferred from homology"/>
<dbReference type="GO" id="GO:0004722">
    <property type="term" value="F:protein serine/threonine phosphatase activity"/>
    <property type="evidence" value="ECO:0007669"/>
    <property type="project" value="UniProtKB-EC"/>
</dbReference>
<feature type="active site" description="Proton donor/acceptor" evidence="25">
    <location>
        <position position="288"/>
    </location>
</feature>
<keyword evidence="17" id="KW-0904">Protein phosphatase</keyword>
<evidence type="ECO:0000256" key="9">
    <source>
        <dbReference type="ARBA" id="ARBA00020001"/>
    </source>
</evidence>
<evidence type="ECO:0000256" key="16">
    <source>
        <dbReference type="ARBA" id="ARBA00022824"/>
    </source>
</evidence>
<dbReference type="InterPro" id="IPR011990">
    <property type="entry name" value="TPR-like_helical_dom_sf"/>
</dbReference>
<dbReference type="InterPro" id="IPR041753">
    <property type="entry name" value="PP5_C"/>
</dbReference>
<evidence type="ECO:0000256" key="5">
    <source>
        <dbReference type="ARBA" id="ARBA00004496"/>
    </source>
</evidence>
<evidence type="ECO:0000256" key="12">
    <source>
        <dbReference type="ARBA" id="ARBA00022723"/>
    </source>
</evidence>
<dbReference type="PROSITE" id="PS50005">
    <property type="entry name" value="TPR"/>
    <property type="match status" value="2"/>
</dbReference>
<reference evidence="29" key="2">
    <citation type="submission" date="2025-08" db="UniProtKB">
        <authorList>
            <consortium name="RefSeq"/>
        </authorList>
    </citation>
    <scope>IDENTIFICATION</scope>
    <source>
        <tissue evidence="29">Etiolated seedlings</tissue>
    </source>
</reference>
<keyword evidence="10" id="KW-0963">Cytoplasm</keyword>
<evidence type="ECO:0000256" key="10">
    <source>
        <dbReference type="ARBA" id="ARBA00022490"/>
    </source>
</evidence>
<reference evidence="28" key="1">
    <citation type="journal article" date="2013" name="Nat. Biotechnol.">
        <title>Draft genome sequence of chickpea (Cicer arietinum) provides a resource for trait improvement.</title>
        <authorList>
            <person name="Varshney R.K."/>
            <person name="Song C."/>
            <person name="Saxena R.K."/>
            <person name="Azam S."/>
            <person name="Yu S."/>
            <person name="Sharpe A.G."/>
            <person name="Cannon S."/>
            <person name="Baek J."/>
            <person name="Rosen B.D."/>
            <person name="Tar'an B."/>
            <person name="Millan T."/>
            <person name="Zhang X."/>
            <person name="Ramsay L.D."/>
            <person name="Iwata A."/>
            <person name="Wang Y."/>
            <person name="Nelson W."/>
            <person name="Farmer A.D."/>
            <person name="Gaur P.M."/>
            <person name="Soderlund C."/>
            <person name="Penmetsa R.V."/>
            <person name="Xu C."/>
            <person name="Bharti A.K."/>
            <person name="He W."/>
            <person name="Winter P."/>
            <person name="Zhao S."/>
            <person name="Hane J.K."/>
            <person name="Carrasquilla-Garcia N."/>
            <person name="Condie J.A."/>
            <person name="Upadhyaya H.D."/>
            <person name="Luo M.C."/>
            <person name="Thudi M."/>
            <person name="Gowda C.L."/>
            <person name="Singh N.P."/>
            <person name="Lichtenzveig J."/>
            <person name="Gali K.K."/>
            <person name="Rubio J."/>
            <person name="Nadarajan N."/>
            <person name="Dolezel J."/>
            <person name="Bansal K.C."/>
            <person name="Xu X."/>
            <person name="Edwards D."/>
            <person name="Zhang G."/>
            <person name="Kahl G."/>
            <person name="Gil J."/>
            <person name="Singh K.B."/>
            <person name="Datta S.K."/>
            <person name="Jackson S.A."/>
            <person name="Wang J."/>
            <person name="Cook D.R."/>
        </authorList>
    </citation>
    <scope>NUCLEOTIDE SEQUENCE [LARGE SCALE GENOMIC DNA]</scope>
    <source>
        <strain evidence="28">cv. CDC Frontier</strain>
    </source>
</reference>
<keyword evidence="28" id="KW-1185">Reference proteome</keyword>
<evidence type="ECO:0000313" key="28">
    <source>
        <dbReference type="Proteomes" id="UP000087171"/>
    </source>
</evidence>
<feature type="repeat" description="TPR" evidence="26">
    <location>
        <begin position="45"/>
        <end position="78"/>
    </location>
</feature>
<dbReference type="GO" id="GO:0005789">
    <property type="term" value="C:endoplasmic reticulum membrane"/>
    <property type="evidence" value="ECO:0007669"/>
    <property type="project" value="UniProtKB-SubCell"/>
</dbReference>
<dbReference type="CDD" id="cd07417">
    <property type="entry name" value="MPP_PP5_C"/>
    <property type="match status" value="1"/>
</dbReference>
<dbReference type="GO" id="GO:0031965">
    <property type="term" value="C:nuclear membrane"/>
    <property type="evidence" value="ECO:0007669"/>
    <property type="project" value="UniProtKB-SubCell"/>
</dbReference>
<evidence type="ECO:0000256" key="4">
    <source>
        <dbReference type="ARBA" id="ARBA00004477"/>
    </source>
</evidence>
<protein>
    <recommendedName>
        <fullName evidence="9">Serine/threonine-protein phosphatase 5</fullName>
        <ecNumber evidence="8">3.1.3.16</ecNumber>
    </recommendedName>
</protein>
<organism evidence="28 29">
    <name type="scientific">Cicer arietinum</name>
    <name type="common">Chickpea</name>
    <name type="synonym">Garbanzo</name>
    <dbReference type="NCBI Taxonomy" id="3827"/>
    <lineage>
        <taxon>Eukaryota</taxon>
        <taxon>Viridiplantae</taxon>
        <taxon>Streptophyta</taxon>
        <taxon>Embryophyta</taxon>
        <taxon>Tracheophyta</taxon>
        <taxon>Spermatophyta</taxon>
        <taxon>Magnoliopsida</taxon>
        <taxon>eudicotyledons</taxon>
        <taxon>Gunneridae</taxon>
        <taxon>Pentapetalae</taxon>
        <taxon>rosids</taxon>
        <taxon>fabids</taxon>
        <taxon>Fabales</taxon>
        <taxon>Fabaceae</taxon>
        <taxon>Papilionoideae</taxon>
        <taxon>50 kb inversion clade</taxon>
        <taxon>NPAAA clade</taxon>
        <taxon>Hologalegina</taxon>
        <taxon>IRL clade</taxon>
        <taxon>Cicereae</taxon>
        <taxon>Cicer</taxon>
    </lineage>
</organism>
<evidence type="ECO:0000256" key="19">
    <source>
        <dbReference type="ARBA" id="ARBA00023136"/>
    </source>
</evidence>
<dbReference type="OrthoDB" id="445564at2759"/>
<keyword evidence="15 26" id="KW-0802">TPR repeat</keyword>
<keyword evidence="21" id="KW-0539">Nucleus</keyword>
<dbReference type="Pfam" id="PF00149">
    <property type="entry name" value="Metallophos"/>
    <property type="match status" value="1"/>
</dbReference>
<evidence type="ECO:0000256" key="11">
    <source>
        <dbReference type="ARBA" id="ARBA00022692"/>
    </source>
</evidence>
<evidence type="ECO:0000256" key="26">
    <source>
        <dbReference type="PROSITE-ProRule" id="PRU00339"/>
    </source>
</evidence>
<comment type="catalytic activity">
    <reaction evidence="22">
        <text>O-phospho-L-seryl-[protein] + H2O = L-seryl-[protein] + phosphate</text>
        <dbReference type="Rhea" id="RHEA:20629"/>
        <dbReference type="Rhea" id="RHEA-COMP:9863"/>
        <dbReference type="Rhea" id="RHEA-COMP:11604"/>
        <dbReference type="ChEBI" id="CHEBI:15377"/>
        <dbReference type="ChEBI" id="CHEBI:29999"/>
        <dbReference type="ChEBI" id="CHEBI:43474"/>
        <dbReference type="ChEBI" id="CHEBI:83421"/>
        <dbReference type="EC" id="3.1.3.16"/>
    </reaction>
</comment>
<evidence type="ECO:0000256" key="25">
    <source>
        <dbReference type="PIRSR" id="PIRSR033096-1"/>
    </source>
</evidence>
<dbReference type="Pfam" id="PF00515">
    <property type="entry name" value="TPR_1"/>
    <property type="match status" value="1"/>
</dbReference>
<dbReference type="SUPFAM" id="SSF48452">
    <property type="entry name" value="TPR-like"/>
    <property type="match status" value="1"/>
</dbReference>
<dbReference type="PRINTS" id="PR00114">
    <property type="entry name" value="STPHPHTASE"/>
</dbReference>
<feature type="repeat" description="TPR" evidence="26">
    <location>
        <begin position="79"/>
        <end position="112"/>
    </location>
</feature>
<keyword evidence="19" id="KW-0472">Membrane</keyword>
<dbReference type="SUPFAM" id="SSF56300">
    <property type="entry name" value="Metallo-dependent phosphatases"/>
    <property type="match status" value="1"/>
</dbReference>
<evidence type="ECO:0000256" key="17">
    <source>
        <dbReference type="ARBA" id="ARBA00022912"/>
    </source>
</evidence>
<dbReference type="Pfam" id="PF13181">
    <property type="entry name" value="TPR_8"/>
    <property type="match status" value="1"/>
</dbReference>
<keyword evidence="20" id="KW-0464">Manganese</keyword>
<dbReference type="GO" id="GO:0046872">
    <property type="term" value="F:metal ion binding"/>
    <property type="evidence" value="ECO:0007669"/>
    <property type="project" value="UniProtKB-KW"/>
</dbReference>
<dbReference type="RefSeq" id="XP_004499995.1">
    <property type="nucleotide sequence ID" value="XM_004499938.3"/>
</dbReference>
<evidence type="ECO:0000256" key="2">
    <source>
        <dbReference type="ARBA" id="ARBA00004232"/>
    </source>
</evidence>
<dbReference type="SMART" id="SM00028">
    <property type="entry name" value="TPR"/>
    <property type="match status" value="3"/>
</dbReference>
<evidence type="ECO:0000256" key="14">
    <source>
        <dbReference type="ARBA" id="ARBA00022801"/>
    </source>
</evidence>
<evidence type="ECO:0000256" key="21">
    <source>
        <dbReference type="ARBA" id="ARBA00023242"/>
    </source>
</evidence>
<dbReference type="PANTHER" id="PTHR45668:SF5">
    <property type="entry name" value="SERINE_THREONINE-PROTEIN PHOSPHATASE 5"/>
    <property type="match status" value="1"/>
</dbReference>
<evidence type="ECO:0000256" key="1">
    <source>
        <dbReference type="ARBA" id="ARBA00001936"/>
    </source>
</evidence>
<dbReference type="InterPro" id="IPR006186">
    <property type="entry name" value="Ser/Thr-sp_prot-phosphatase"/>
</dbReference>
<dbReference type="InterPro" id="IPR029052">
    <property type="entry name" value="Metallo-depent_PP-like"/>
</dbReference>
<keyword evidence="18" id="KW-1133">Transmembrane helix</keyword>
<dbReference type="GeneID" id="101505883"/>
<evidence type="ECO:0000256" key="20">
    <source>
        <dbReference type="ARBA" id="ARBA00023211"/>
    </source>
</evidence>
<keyword evidence="14" id="KW-0378">Hydrolase</keyword>
<comment type="subunit">
    <text evidence="24">Interacts with PHYA and PHYB, mostly when they are phosphorylated and in Pfr forms.</text>
</comment>
<comment type="cofactor">
    <cofactor evidence="1">
        <name>Mn(2+)</name>
        <dbReference type="ChEBI" id="CHEBI:29035"/>
    </cofactor>
</comment>
<dbReference type="Gene3D" id="1.25.40.10">
    <property type="entry name" value="Tetratricopeptide repeat domain"/>
    <property type="match status" value="1"/>
</dbReference>
<sequence>METEEQNVAKAEELKVLANEAFKDRKFSHAIDLYTQAIELNGRNAVYFANRAFAHLRLEEYGSAIQDATQAIEVDPKYSKGYYRRGAAHLGLGKFKEALKDFQQVKKMCPNDPDATKKLKECEKAVMKLKFEEAISVPGSEKHPIADSIDFRSIDVEPQYSGARIEGDVITLDFVKKMMDDFKNQKCLHKRYAFQIVLQTKDMLQALPSLVDITVPHGKRFTVCGDVHGQFYDLLNIFELNGLPSEENPYLFNGDFVDRGSFSLEVILTLFAFKCMSPSAIYLARGNHESKSMNKIYGFEGEVRSKLNETFVELFAEVFCCLPLAHVINEKVFVVHGGLFSVDGVKLSEIRSINRFCEPPEEGLMCELLWSDPQPLPGRGPSKRGVGLSFGADVTKRFLKENNLDLVVRSHEVKDEGYEIEHDGKLITVFSAPNYCDQMGNKGAFIRFEAPDLKPNIITFAAVPHPDVKPMAYANNFLRMFS</sequence>
<dbReference type="EC" id="3.1.3.16" evidence="8"/>
<evidence type="ECO:0000256" key="23">
    <source>
        <dbReference type="ARBA" id="ARBA00048336"/>
    </source>
</evidence>
<evidence type="ECO:0000313" key="29">
    <source>
        <dbReference type="RefSeq" id="XP_004499995.1"/>
    </source>
</evidence>
<evidence type="ECO:0000259" key="27">
    <source>
        <dbReference type="SMART" id="SM00156"/>
    </source>
</evidence>
<comment type="similarity">
    <text evidence="7">Belongs to the PPP phosphatase family. PP-5 (PP-T) subfamily.</text>
</comment>
<dbReference type="InterPro" id="IPR004843">
    <property type="entry name" value="Calcineurin-like_PHP"/>
</dbReference>
<evidence type="ECO:0000256" key="15">
    <source>
        <dbReference type="ARBA" id="ARBA00022803"/>
    </source>
</evidence>
<evidence type="ECO:0000256" key="18">
    <source>
        <dbReference type="ARBA" id="ARBA00022989"/>
    </source>
</evidence>
<dbReference type="InterPro" id="IPR051134">
    <property type="entry name" value="PPP_phosphatase"/>
</dbReference>
<dbReference type="SMART" id="SM00156">
    <property type="entry name" value="PP2Ac"/>
    <property type="match status" value="1"/>
</dbReference>
<keyword evidence="11" id="KW-0812">Transmembrane</keyword>
<keyword evidence="16" id="KW-0256">Endoplasmic reticulum</keyword>
<evidence type="ECO:0000256" key="3">
    <source>
        <dbReference type="ARBA" id="ARBA00004324"/>
    </source>
</evidence>
<comment type="catalytic activity">
    <reaction evidence="23">
        <text>O-phospho-L-threonyl-[protein] + H2O = L-threonyl-[protein] + phosphate</text>
        <dbReference type="Rhea" id="RHEA:47004"/>
        <dbReference type="Rhea" id="RHEA-COMP:11060"/>
        <dbReference type="Rhea" id="RHEA-COMP:11605"/>
        <dbReference type="ChEBI" id="CHEBI:15377"/>
        <dbReference type="ChEBI" id="CHEBI:30013"/>
        <dbReference type="ChEBI" id="CHEBI:43474"/>
        <dbReference type="ChEBI" id="CHEBI:61977"/>
        <dbReference type="EC" id="3.1.3.16"/>
    </reaction>
</comment>
<gene>
    <name evidence="29" type="primary">LOC101505883</name>
</gene>
<accession>A0A1S2Y610</accession>
<dbReference type="FunFam" id="3.60.21.10:FF:000021">
    <property type="entry name" value="Serine/threonine-protein phosphatase 5"/>
    <property type="match status" value="1"/>
</dbReference>
<dbReference type="FunFam" id="1.25.40.10:FF:000292">
    <property type="entry name" value="Serine/threonine-protein phosphatase 5"/>
    <property type="match status" value="1"/>
</dbReference>
<dbReference type="Gene3D" id="3.60.21.10">
    <property type="match status" value="1"/>
</dbReference>
<dbReference type="GO" id="GO:0016607">
    <property type="term" value="C:nuclear speck"/>
    <property type="evidence" value="ECO:0007669"/>
    <property type="project" value="UniProtKB-SubCell"/>
</dbReference>
<evidence type="ECO:0000256" key="24">
    <source>
        <dbReference type="ARBA" id="ARBA00064524"/>
    </source>
</evidence>
<evidence type="ECO:0000256" key="13">
    <source>
        <dbReference type="ARBA" id="ARBA00022737"/>
    </source>
</evidence>
<dbReference type="PANTHER" id="PTHR45668">
    <property type="entry name" value="SERINE/THREONINE-PROTEIN PHOSPHATASE 5-RELATED"/>
    <property type="match status" value="1"/>
</dbReference>
<dbReference type="AlphaFoldDB" id="A0A1S2Y610"/>
<evidence type="ECO:0000256" key="22">
    <source>
        <dbReference type="ARBA" id="ARBA00047761"/>
    </source>
</evidence>
<evidence type="ECO:0000256" key="7">
    <source>
        <dbReference type="ARBA" id="ARBA00008786"/>
    </source>
</evidence>
<dbReference type="Pfam" id="PF08321">
    <property type="entry name" value="PPP5"/>
    <property type="match status" value="1"/>
</dbReference>
<name>A0A1S2Y610_CICAR</name>
<keyword evidence="13" id="KW-0677">Repeat</keyword>
<dbReference type="InterPro" id="IPR019734">
    <property type="entry name" value="TPR_rpt"/>
</dbReference>
<dbReference type="Proteomes" id="UP000087171">
    <property type="component" value="Chromosome Ca5"/>
</dbReference>
<dbReference type="PIRSF" id="PIRSF033096">
    <property type="entry name" value="PPPtase_5"/>
    <property type="match status" value="1"/>
</dbReference>
<comment type="subcellular location">
    <subcellularLocation>
        <location evidence="5">Cytoplasm</location>
    </subcellularLocation>
    <subcellularLocation>
        <location evidence="4">Endoplasmic reticulum membrane</location>
        <topology evidence="4">Multi-pass membrane protein</topology>
    </subcellularLocation>
    <subcellularLocation>
        <location evidence="2">Nucleus membrane</location>
        <topology evidence="2">Multi-pass membrane protein</topology>
    </subcellularLocation>
    <subcellularLocation>
        <location evidence="3">Nucleus speckle</location>
    </subcellularLocation>
    <subcellularLocation>
        <location evidence="6">Nucleus</location>
        <location evidence="6">Nucleoplasm</location>
    </subcellularLocation>
</comment>
<evidence type="ECO:0000256" key="8">
    <source>
        <dbReference type="ARBA" id="ARBA00013081"/>
    </source>
</evidence>
<keyword evidence="12" id="KW-0479">Metal-binding</keyword>
<dbReference type="InterPro" id="IPR013235">
    <property type="entry name" value="PPP_dom"/>
</dbReference>